<dbReference type="Proteomes" id="UP000192907">
    <property type="component" value="Unassembled WGS sequence"/>
</dbReference>
<dbReference type="GO" id="GO:0006355">
    <property type="term" value="P:regulation of DNA-templated transcription"/>
    <property type="evidence" value="ECO:0007669"/>
    <property type="project" value="InterPro"/>
</dbReference>
<dbReference type="InterPro" id="IPR035965">
    <property type="entry name" value="PAS-like_dom_sf"/>
</dbReference>
<protein>
    <submittedName>
        <fullName evidence="2">PAS fold-containing protein</fullName>
    </submittedName>
</protein>
<feature type="domain" description="PAS fold-2" evidence="1">
    <location>
        <begin position="15"/>
        <end position="63"/>
    </location>
</feature>
<dbReference type="RefSeq" id="WP_132315919.1">
    <property type="nucleotide sequence ID" value="NZ_FWZT01000003.1"/>
</dbReference>
<evidence type="ECO:0000259" key="1">
    <source>
        <dbReference type="Pfam" id="PF08446"/>
    </source>
</evidence>
<dbReference type="STRING" id="1513793.SAMN06296036_103250"/>
<dbReference type="EMBL" id="FWZT01000003">
    <property type="protein sequence ID" value="SMF02228.1"/>
    <property type="molecule type" value="Genomic_DNA"/>
</dbReference>
<sequence>MSRSQEEYIVSLDNCEDEPIHRPEAIQDFGLLIGFQVQTGDICYYSGNIDRLFKVKPELGTSFYQFLDGGD</sequence>
<evidence type="ECO:0000313" key="3">
    <source>
        <dbReference type="Proteomes" id="UP000192907"/>
    </source>
</evidence>
<organism evidence="2 3">
    <name type="scientific">Pseudobacteriovorax antillogorgiicola</name>
    <dbReference type="NCBI Taxonomy" id="1513793"/>
    <lineage>
        <taxon>Bacteria</taxon>
        <taxon>Pseudomonadati</taxon>
        <taxon>Bdellovibrionota</taxon>
        <taxon>Oligoflexia</taxon>
        <taxon>Oligoflexales</taxon>
        <taxon>Pseudobacteriovoracaceae</taxon>
        <taxon>Pseudobacteriovorax</taxon>
    </lineage>
</organism>
<dbReference type="SUPFAM" id="SSF55785">
    <property type="entry name" value="PYP-like sensor domain (PAS domain)"/>
    <property type="match status" value="1"/>
</dbReference>
<evidence type="ECO:0000313" key="2">
    <source>
        <dbReference type="EMBL" id="SMF02228.1"/>
    </source>
</evidence>
<accession>A0A1Y6BG78</accession>
<gene>
    <name evidence="2" type="ORF">SAMN06296036_103250</name>
</gene>
<reference evidence="3" key="1">
    <citation type="submission" date="2017-04" db="EMBL/GenBank/DDBJ databases">
        <authorList>
            <person name="Varghese N."/>
            <person name="Submissions S."/>
        </authorList>
    </citation>
    <scope>NUCLEOTIDE SEQUENCE [LARGE SCALE GENOMIC DNA]</scope>
    <source>
        <strain evidence="3">RKEM611</strain>
    </source>
</reference>
<dbReference type="Gene3D" id="3.30.450.20">
    <property type="entry name" value="PAS domain"/>
    <property type="match status" value="1"/>
</dbReference>
<dbReference type="AlphaFoldDB" id="A0A1Y6BG78"/>
<proteinExistence type="predicted"/>
<keyword evidence="3" id="KW-1185">Reference proteome</keyword>
<dbReference type="Pfam" id="PF08446">
    <property type="entry name" value="PAS_2"/>
    <property type="match status" value="1"/>
</dbReference>
<dbReference type="InterPro" id="IPR013654">
    <property type="entry name" value="PAS_2"/>
</dbReference>
<name>A0A1Y6BG78_9BACT</name>